<feature type="compositionally biased region" description="Low complexity" evidence="1">
    <location>
        <begin position="1166"/>
        <end position="1175"/>
    </location>
</feature>
<feature type="compositionally biased region" description="Basic and acidic residues" evidence="1">
    <location>
        <begin position="1118"/>
        <end position="1127"/>
    </location>
</feature>
<feature type="region of interest" description="Disordered" evidence="1">
    <location>
        <begin position="1480"/>
        <end position="1507"/>
    </location>
</feature>
<name>A0AAE0WVM5_9PEZI</name>
<feature type="compositionally biased region" description="Basic and acidic residues" evidence="1">
    <location>
        <begin position="168"/>
        <end position="180"/>
    </location>
</feature>
<dbReference type="EMBL" id="JAUTXT010000003">
    <property type="protein sequence ID" value="KAK3678715.1"/>
    <property type="molecule type" value="Genomic_DNA"/>
</dbReference>
<feature type="compositionally biased region" description="Polar residues" evidence="1">
    <location>
        <begin position="1001"/>
        <end position="1022"/>
    </location>
</feature>
<organism evidence="5 6">
    <name type="scientific">Recurvomyces mirabilis</name>
    <dbReference type="NCBI Taxonomy" id="574656"/>
    <lineage>
        <taxon>Eukaryota</taxon>
        <taxon>Fungi</taxon>
        <taxon>Dikarya</taxon>
        <taxon>Ascomycota</taxon>
        <taxon>Pezizomycotina</taxon>
        <taxon>Dothideomycetes</taxon>
        <taxon>Dothideomycetidae</taxon>
        <taxon>Mycosphaerellales</taxon>
        <taxon>Teratosphaeriaceae</taxon>
        <taxon>Recurvomyces</taxon>
    </lineage>
</organism>
<feature type="compositionally biased region" description="Polar residues" evidence="1">
    <location>
        <begin position="1480"/>
        <end position="1490"/>
    </location>
</feature>
<dbReference type="InterPro" id="IPR056416">
    <property type="entry name" value="DH_2_fung"/>
</dbReference>
<feature type="region of interest" description="Disordered" evidence="1">
    <location>
        <begin position="165"/>
        <end position="198"/>
    </location>
</feature>
<sequence length="1641" mass="181317">MSNLLGSYSDLHGPMPSPNGANKSSAKKTPEKKGQELGQRLAKRRSQDFTSKVQGWSAAVAQQHNEVVVVQDRSEVSSKKKEVVEVVVESTVHIEDDAVADEVEIEGEAPTTPAHLDENGKPSPKVVVSAHTSREVDLERKAWIRRKSKPQVEVALDLKHAGLPKKRVVSDGHWRKDRTAKQAAASTPEKETTPKPTVIRRSVVNVGLKVPPYVQAFVEEERAPTKVRPLRGSHSPSREREREGTPDYEDSGVKVYIKRRKRSQTTSDPSASQSSLTAGSSVEKRTVSTANTTPPHSPTKRTPPRPSTAPKERQSRVKDVEPEQRRPSRSKSKPDLKPKAEVKPTDKVANRLAAPIAPGVYNKRIDGWLATTSDPFVESRDASLTPEPLDVQRKQTRRSGEAPHDNSDDEHRRSSGRRRASRQDLGFATARHRDDDEAPSPSATPTLRRAGARRSTHSPVKDRPARERSPHGRALSTIASAETLRPLGILEGSVLSRASDGDEPGLQRRLTKHSDLISVLSRARGEGGRRKSTRSVRRRPLSNDATLQDLMNELTTDELKYQRELRTLVDGVIPVLLTYVLQKTDATGAKRLFSGSSPDGQAVTRPIVEMGVALEKLKLAHKRIPLHDPHELVKWAENAFNKYAEYLKAWRLGFQDVVVNLAPADKDEPSPRKPKDGLAAKDGEKADVQYLLKRPLVRLKYLTKTFRSIQNLEQSPAAESIAEKYHTLVEEARRRASDERARLEDEAAANIDPSRARDPRTLAPLAEVFIDPTRTVRARDYFDLEVFHSTGQQLTCKIELVMRDDLPHRGSLSDMLFCDVSLAGRWLLYPPIPAAFLSARAGDKDGEIIVMIRGTLSGGGEWRELLSLRSQDDGAVDDWLGLLRSDPAPPRLMRQSSFNALRASYHKAAARAPSPSEVDAPIGERVSKGAQKWDASDVMSVVDDLAPSATLRRTKATRHRSAASPTETADTYEQVHTRANRIAEQQQYDETPRSRYHQRSKSSYFSQKSEWSAPSEVSTPSKDYSVWMPSTDRGSNSSGSDDERDEPISSKRPSLHKRTSSTPSMDMPTIRKLRKAPPSTPQKPTEHHRSRSEHETYHEEPRSAPSKLQKRQTTPPEETSKPKDKTPAQRPTSIGLRSGILPSFTPNFLKKHRRASSPLKHEYAPSTASESLSDSDFSDHDDVESITSESSAEEQAVSTIGELRDFRNMQYVKPSRQQAPKQPTPPTSEFSGSGGSLRPSESASQGPYRTIPPAISQSLKTVASIFAWSEKGTWDSLHPQECCIIVTPGLIEAFDLAQAGAVLSSPSSTDIVSPSQKGVKPLIALELTPLVPLRRGTALDISIRSPPTPNSVMRASNNLMFRSQSSEDCEKLYHLINRARIDNPTYIALQQARGPVPTSNWAEVMDRRNAARTASSSWLRLGSKKSSTYRSTADGRPRAVSTAATESSLGTVNSAFSALRRFSGSKSVFNIAKSTLTSREGTRSTYSDSLDSGGARTPTMHFDRSMGTPLGINNTKIRLYVRESMQKWRDMGSARLSVLLPPRPQGSLNPAISGMEKRILICGKSKGETLLDVILPEGAFERVARTGIAVSVWEESVAADGRAVVADTGGVSNARTRIYMMQMKSEREAVYTFGLVGKFRY</sequence>
<dbReference type="Pfam" id="PF24345">
    <property type="entry name" value="PH_24"/>
    <property type="match status" value="1"/>
</dbReference>
<feature type="region of interest" description="Disordered" evidence="1">
    <location>
        <begin position="522"/>
        <end position="541"/>
    </location>
</feature>
<feature type="compositionally biased region" description="Basic and acidic residues" evidence="1">
    <location>
        <begin position="1084"/>
        <end position="1102"/>
    </location>
</feature>
<feature type="region of interest" description="Disordered" evidence="1">
    <location>
        <begin position="377"/>
        <end position="480"/>
    </location>
</feature>
<keyword evidence="6" id="KW-1185">Reference proteome</keyword>
<feature type="compositionally biased region" description="Basic residues" evidence="1">
    <location>
        <begin position="952"/>
        <end position="961"/>
    </location>
</feature>
<dbReference type="InterPro" id="IPR056223">
    <property type="entry name" value="PH_24"/>
</dbReference>
<feature type="region of interest" description="Disordered" evidence="1">
    <location>
        <begin position="104"/>
        <end position="132"/>
    </location>
</feature>
<feature type="compositionally biased region" description="Basic residues" evidence="1">
    <location>
        <begin position="530"/>
        <end position="540"/>
    </location>
</feature>
<dbReference type="Pfam" id="PF24344">
    <property type="entry name" value="PH_23"/>
    <property type="match status" value="1"/>
</dbReference>
<feature type="domain" description="PH" evidence="3">
    <location>
        <begin position="749"/>
        <end position="891"/>
    </location>
</feature>
<evidence type="ECO:0000259" key="4">
    <source>
        <dbReference type="Pfam" id="PF24345"/>
    </source>
</evidence>
<evidence type="ECO:0008006" key="7">
    <source>
        <dbReference type="Google" id="ProtNLM"/>
    </source>
</evidence>
<feature type="region of interest" description="Disordered" evidence="1">
    <location>
        <begin position="216"/>
        <end position="365"/>
    </location>
</feature>
<evidence type="ECO:0000313" key="5">
    <source>
        <dbReference type="EMBL" id="KAK3678715.1"/>
    </source>
</evidence>
<feature type="domain" description="DBL homology" evidence="2">
    <location>
        <begin position="543"/>
        <end position="735"/>
    </location>
</feature>
<evidence type="ECO:0000313" key="6">
    <source>
        <dbReference type="Proteomes" id="UP001274830"/>
    </source>
</evidence>
<feature type="compositionally biased region" description="Polar residues" evidence="1">
    <location>
        <begin position="48"/>
        <end position="58"/>
    </location>
</feature>
<evidence type="ECO:0000259" key="3">
    <source>
        <dbReference type="Pfam" id="PF24344"/>
    </source>
</evidence>
<evidence type="ECO:0000256" key="1">
    <source>
        <dbReference type="SAM" id="MobiDB-lite"/>
    </source>
</evidence>
<feature type="compositionally biased region" description="Low complexity" evidence="1">
    <location>
        <begin position="270"/>
        <end position="281"/>
    </location>
</feature>
<evidence type="ECO:0000259" key="2">
    <source>
        <dbReference type="Pfam" id="PF24340"/>
    </source>
</evidence>
<feature type="compositionally biased region" description="Polar residues" evidence="1">
    <location>
        <begin position="1215"/>
        <end position="1231"/>
    </location>
</feature>
<feature type="compositionally biased region" description="Basic and acidic residues" evidence="1">
    <location>
        <begin position="310"/>
        <end position="349"/>
    </location>
</feature>
<feature type="domain" description="PH" evidence="4">
    <location>
        <begin position="1256"/>
        <end position="1394"/>
    </location>
</feature>
<proteinExistence type="predicted"/>
<accession>A0AAE0WVM5</accession>
<feature type="region of interest" description="Disordered" evidence="1">
    <location>
        <begin position="1"/>
        <end position="58"/>
    </location>
</feature>
<dbReference type="Pfam" id="PF24340">
    <property type="entry name" value="DH_2"/>
    <property type="match status" value="1"/>
</dbReference>
<dbReference type="InterPro" id="IPR056222">
    <property type="entry name" value="PH_23"/>
</dbReference>
<feature type="compositionally biased region" description="Basic and acidic residues" evidence="1">
    <location>
        <begin position="236"/>
        <end position="245"/>
    </location>
</feature>
<reference evidence="5" key="1">
    <citation type="submission" date="2023-07" db="EMBL/GenBank/DDBJ databases">
        <title>Black Yeasts Isolated from many extreme environments.</title>
        <authorList>
            <person name="Coleine C."/>
            <person name="Stajich J.E."/>
            <person name="Selbmann L."/>
        </authorList>
    </citation>
    <scope>NUCLEOTIDE SEQUENCE</scope>
    <source>
        <strain evidence="5">CCFEE 5485</strain>
    </source>
</reference>
<feature type="region of interest" description="Disordered" evidence="1">
    <location>
        <begin position="950"/>
        <end position="1252"/>
    </location>
</feature>
<feature type="compositionally biased region" description="Basic and acidic residues" evidence="1">
    <location>
        <begin position="390"/>
        <end position="413"/>
    </location>
</feature>
<dbReference type="Proteomes" id="UP001274830">
    <property type="component" value="Unassembled WGS sequence"/>
</dbReference>
<feature type="compositionally biased region" description="Basic and acidic residues" evidence="1">
    <location>
        <begin position="459"/>
        <end position="470"/>
    </location>
</feature>
<gene>
    <name evidence="5" type="ORF">LTR78_001168</name>
</gene>
<protein>
    <recommendedName>
        <fullName evidence="7">DH domain-containing protein</fullName>
    </recommendedName>
</protein>
<comment type="caution">
    <text evidence="5">The sequence shown here is derived from an EMBL/GenBank/DDBJ whole genome shotgun (WGS) entry which is preliminary data.</text>
</comment>